<name>A0A0U4BCH7_9ACTN</name>
<dbReference type="GO" id="GO:0006753">
    <property type="term" value="P:nucleoside phosphate metabolic process"/>
    <property type="evidence" value="ECO:0007669"/>
    <property type="project" value="TreeGrafter"/>
</dbReference>
<dbReference type="GO" id="GO:0019693">
    <property type="term" value="P:ribose phosphate metabolic process"/>
    <property type="evidence" value="ECO:0007669"/>
    <property type="project" value="TreeGrafter"/>
</dbReference>
<dbReference type="PATRIC" id="fig|2041.4.peg.2565"/>
<dbReference type="InterPro" id="IPR015797">
    <property type="entry name" value="NUDIX_hydrolase-like_dom_sf"/>
</dbReference>
<accession>A0A0U4BCH7</accession>
<dbReference type="EMBL" id="CP011502">
    <property type="protein sequence ID" value="ALX05428.1"/>
    <property type="molecule type" value="Genomic_DNA"/>
</dbReference>
<dbReference type="PANTHER" id="PTHR11839:SF18">
    <property type="entry name" value="NUDIX HYDROLASE DOMAIN-CONTAINING PROTEIN"/>
    <property type="match status" value="1"/>
</dbReference>
<organism evidence="4 5">
    <name type="scientific">Aeromicrobium erythreum</name>
    <dbReference type="NCBI Taxonomy" id="2041"/>
    <lineage>
        <taxon>Bacteria</taxon>
        <taxon>Bacillati</taxon>
        <taxon>Actinomycetota</taxon>
        <taxon>Actinomycetes</taxon>
        <taxon>Propionibacteriales</taxon>
        <taxon>Nocardioidaceae</taxon>
        <taxon>Aeromicrobium</taxon>
    </lineage>
</organism>
<dbReference type="GO" id="GO:0005829">
    <property type="term" value="C:cytosol"/>
    <property type="evidence" value="ECO:0007669"/>
    <property type="project" value="TreeGrafter"/>
</dbReference>
<evidence type="ECO:0000313" key="5">
    <source>
        <dbReference type="Proteomes" id="UP000067689"/>
    </source>
</evidence>
<evidence type="ECO:0000259" key="3">
    <source>
        <dbReference type="PROSITE" id="PS51462"/>
    </source>
</evidence>
<evidence type="ECO:0000256" key="1">
    <source>
        <dbReference type="ARBA" id="ARBA00001946"/>
    </source>
</evidence>
<dbReference type="AlphaFoldDB" id="A0A0U4BCH7"/>
<reference evidence="4 5" key="1">
    <citation type="journal article" date="1991" name="Int. J. Syst. Bacteriol.">
        <title>Description of the erythromycin-producing bacterium Arthrobacter sp. strain NRRL B-3381 as Aeromicrobium erythreum gen. nov., sp. nov.</title>
        <authorList>
            <person name="Miller E.S."/>
            <person name="Woese C.R."/>
            <person name="Brenner S."/>
        </authorList>
    </citation>
    <scope>NUCLEOTIDE SEQUENCE [LARGE SCALE GENOMIC DNA]</scope>
    <source>
        <strain evidence="4 5">AR18</strain>
    </source>
</reference>
<feature type="domain" description="Nudix hydrolase" evidence="3">
    <location>
        <begin position="47"/>
        <end position="181"/>
    </location>
</feature>
<keyword evidence="2" id="KW-0378">Hydrolase</keyword>
<protein>
    <recommendedName>
        <fullName evidence="3">Nudix hydrolase domain-containing protein</fullName>
    </recommendedName>
</protein>
<proteinExistence type="predicted"/>
<dbReference type="KEGG" id="aer:AERYTH_12325"/>
<evidence type="ECO:0000256" key="2">
    <source>
        <dbReference type="ARBA" id="ARBA00022801"/>
    </source>
</evidence>
<dbReference type="GO" id="GO:0016787">
    <property type="term" value="F:hydrolase activity"/>
    <property type="evidence" value="ECO:0007669"/>
    <property type="project" value="UniProtKB-KW"/>
</dbReference>
<dbReference type="Proteomes" id="UP000067689">
    <property type="component" value="Chromosome"/>
</dbReference>
<comment type="cofactor">
    <cofactor evidence="1">
        <name>Mg(2+)</name>
        <dbReference type="ChEBI" id="CHEBI:18420"/>
    </cofactor>
</comment>
<dbReference type="Pfam" id="PF00293">
    <property type="entry name" value="NUDIX"/>
    <property type="match status" value="1"/>
</dbReference>
<dbReference type="PANTHER" id="PTHR11839">
    <property type="entry name" value="UDP/ADP-SUGAR PYROPHOSPHATASE"/>
    <property type="match status" value="1"/>
</dbReference>
<dbReference type="PROSITE" id="PS51462">
    <property type="entry name" value="NUDIX"/>
    <property type="match status" value="1"/>
</dbReference>
<keyword evidence="5" id="KW-1185">Reference proteome</keyword>
<dbReference type="Gene3D" id="3.90.79.10">
    <property type="entry name" value="Nucleoside Triphosphate Pyrophosphohydrolase"/>
    <property type="match status" value="1"/>
</dbReference>
<dbReference type="InterPro" id="IPR000086">
    <property type="entry name" value="NUDIX_hydrolase_dom"/>
</dbReference>
<dbReference type="STRING" id="2041.AERYTH_12325"/>
<dbReference type="SUPFAM" id="SSF55811">
    <property type="entry name" value="Nudix"/>
    <property type="match status" value="1"/>
</dbReference>
<evidence type="ECO:0000313" key="4">
    <source>
        <dbReference type="EMBL" id="ALX05428.1"/>
    </source>
</evidence>
<sequence>MVDEVADRDESWPVASHEQVFTSGYLDVEVDAIVDPRGDEHRRVVVRPQGAVGVLALDEDDRLLLVVQYRHPVGARLVELPAGTLDVAGEEPQEAAARELAEEADVVAADWAPLLSIVSSGGYSSEVCQVFRATGLRPVPEDERTERHAEEADMEQWWVPFESVVDAVLDGRVRDATMCAAVLAEAARRARG</sequence>
<gene>
    <name evidence="4" type="ORF">AERYTH_12325</name>
</gene>